<protein>
    <submittedName>
        <fullName evidence="2">Uncharacterized protein</fullName>
    </submittedName>
</protein>
<organism evidence="2 3">
    <name type="scientific">Olpidium bornovanus</name>
    <dbReference type="NCBI Taxonomy" id="278681"/>
    <lineage>
        <taxon>Eukaryota</taxon>
        <taxon>Fungi</taxon>
        <taxon>Fungi incertae sedis</taxon>
        <taxon>Olpidiomycota</taxon>
        <taxon>Olpidiomycotina</taxon>
        <taxon>Olpidiomycetes</taxon>
        <taxon>Olpidiales</taxon>
        <taxon>Olpidiaceae</taxon>
        <taxon>Olpidium</taxon>
    </lineage>
</organism>
<sequence length="131" mass="14916">MTSGTQPRVRISPLPPPHLPLRQTKQKKHFDAPAPEGWRGGGKRSERRGIKGTPPPRCPRRFSPTLFPAVFQNASSFRLLLKLAVEHCHTKRKFAIFGTCDLLFLSSLSQFWGVRLCSRHILSRSFSLFCF</sequence>
<dbReference type="EMBL" id="JAEFCI010007247">
    <property type="protein sequence ID" value="KAG5459177.1"/>
    <property type="molecule type" value="Genomic_DNA"/>
</dbReference>
<dbReference type="Proteomes" id="UP000673691">
    <property type="component" value="Unassembled WGS sequence"/>
</dbReference>
<name>A0A8H7ZTM9_9FUNG</name>
<proteinExistence type="predicted"/>
<evidence type="ECO:0000256" key="1">
    <source>
        <dbReference type="SAM" id="MobiDB-lite"/>
    </source>
</evidence>
<gene>
    <name evidence="2" type="ORF">BJ554DRAFT_451</name>
</gene>
<reference evidence="2 3" key="1">
    <citation type="journal article" name="Sci. Rep.">
        <title>Genome-scale phylogenetic analyses confirm Olpidium as the closest living zoosporic fungus to the non-flagellated, terrestrial fungi.</title>
        <authorList>
            <person name="Chang Y."/>
            <person name="Rochon D."/>
            <person name="Sekimoto S."/>
            <person name="Wang Y."/>
            <person name="Chovatia M."/>
            <person name="Sandor L."/>
            <person name="Salamov A."/>
            <person name="Grigoriev I.V."/>
            <person name="Stajich J.E."/>
            <person name="Spatafora J.W."/>
        </authorList>
    </citation>
    <scope>NUCLEOTIDE SEQUENCE [LARGE SCALE GENOMIC DNA]</scope>
    <source>
        <strain evidence="2">S191</strain>
    </source>
</reference>
<keyword evidence="3" id="KW-1185">Reference proteome</keyword>
<accession>A0A8H7ZTM9</accession>
<evidence type="ECO:0000313" key="3">
    <source>
        <dbReference type="Proteomes" id="UP000673691"/>
    </source>
</evidence>
<feature type="region of interest" description="Disordered" evidence="1">
    <location>
        <begin position="1"/>
        <end position="61"/>
    </location>
</feature>
<dbReference type="AlphaFoldDB" id="A0A8H7ZTM9"/>
<evidence type="ECO:0000313" key="2">
    <source>
        <dbReference type="EMBL" id="KAG5459177.1"/>
    </source>
</evidence>
<comment type="caution">
    <text evidence="2">The sequence shown here is derived from an EMBL/GenBank/DDBJ whole genome shotgun (WGS) entry which is preliminary data.</text>
</comment>